<comment type="function">
    <text evidence="1 13">Transfers the gamma-phosphate of ATP to the 4'-position of a tetraacyldisaccharide 1-phosphate intermediate (termed DS-1-P) to form tetraacyldisaccharide 1,4'-bis-phosphate (lipid IVA).</text>
</comment>
<dbReference type="NCBIfam" id="TIGR00682">
    <property type="entry name" value="lpxK"/>
    <property type="match status" value="1"/>
</dbReference>
<dbReference type="AlphaFoldDB" id="A0A0D6J9R8"/>
<sequence length="357" mass="39014">MPLEEPSWWYGNQTSDWRANALEPVAGIYGWAAERRFKKTQPFRSELPVICVGNFTAGGTGKTPMSLLLAELLTQLGERPAFLSRGYAGRIAGPEWVDPHRHSAIDVGDEPLLLASSAPTMICRDRPAGARAILTREPRPTVIIMDDGLQNPSLEKDLRLAIVDGARGIGNGRVIPAGPLRAPLQFQYAMTDAVIVNGSQPPHDDDRQSNTGTGVLDRLRQRFLGPVLVAEPEPAGDISWLADTPVIAFAGIANPQRFFSLLERLGATVLAKLAYRDHHTFTDSEAEKLLAQAKASGAQLVTTEKDLVRMTPEGNSAIARLRQSARPLPIRLQFKENDLSRMRALLEAVIADRKLPA</sequence>
<dbReference type="GO" id="GO:0005886">
    <property type="term" value="C:plasma membrane"/>
    <property type="evidence" value="ECO:0007669"/>
    <property type="project" value="TreeGrafter"/>
</dbReference>
<dbReference type="GO" id="GO:0009244">
    <property type="term" value="P:lipopolysaccharide core region biosynthetic process"/>
    <property type="evidence" value="ECO:0007669"/>
    <property type="project" value="TreeGrafter"/>
</dbReference>
<keyword evidence="9 13" id="KW-0418">Kinase</keyword>
<evidence type="ECO:0000256" key="11">
    <source>
        <dbReference type="ARBA" id="ARBA00023098"/>
    </source>
</evidence>
<keyword evidence="8 13" id="KW-0547">Nucleotide-binding</keyword>
<dbReference type="InterPro" id="IPR027417">
    <property type="entry name" value="P-loop_NTPase"/>
</dbReference>
<keyword evidence="7 13" id="KW-0808">Transferase</keyword>
<evidence type="ECO:0000256" key="3">
    <source>
        <dbReference type="ARBA" id="ARBA00012071"/>
    </source>
</evidence>
<dbReference type="KEGG" id="fiy:BN1229_v1_0162"/>
<dbReference type="InterPro" id="IPR003758">
    <property type="entry name" value="LpxK"/>
</dbReference>
<accession>A0A0D6J9R8</accession>
<evidence type="ECO:0000313" key="15">
    <source>
        <dbReference type="Proteomes" id="UP000033187"/>
    </source>
</evidence>
<evidence type="ECO:0000256" key="4">
    <source>
        <dbReference type="ARBA" id="ARBA00016436"/>
    </source>
</evidence>
<comment type="pathway">
    <text evidence="2 13">Glycolipid biosynthesis; lipid IV(A) biosynthesis; lipid IV(A) from (3R)-3-hydroxytetradecanoyl-[acyl-carrier-protein] and UDP-N-acetyl-alpha-D-glucosamine: step 6/6.</text>
</comment>
<evidence type="ECO:0000256" key="7">
    <source>
        <dbReference type="ARBA" id="ARBA00022679"/>
    </source>
</evidence>
<dbReference type="GO" id="GO:0009029">
    <property type="term" value="F:lipid-A 4'-kinase activity"/>
    <property type="evidence" value="ECO:0007669"/>
    <property type="project" value="UniProtKB-UniRule"/>
</dbReference>
<evidence type="ECO:0000256" key="12">
    <source>
        <dbReference type="ARBA" id="ARBA00029757"/>
    </source>
</evidence>
<evidence type="ECO:0000256" key="13">
    <source>
        <dbReference type="HAMAP-Rule" id="MF_00409"/>
    </source>
</evidence>
<evidence type="ECO:0000313" key="14">
    <source>
        <dbReference type="EMBL" id="CPR14999.1"/>
    </source>
</evidence>
<keyword evidence="5 13" id="KW-0444">Lipid biosynthesis</keyword>
<comment type="similarity">
    <text evidence="13">Belongs to the LpxK family.</text>
</comment>
<dbReference type="OrthoDB" id="9766423at2"/>
<keyword evidence="10 13" id="KW-0067">ATP-binding</keyword>
<dbReference type="PANTHER" id="PTHR42724">
    <property type="entry name" value="TETRAACYLDISACCHARIDE 4'-KINASE"/>
    <property type="match status" value="1"/>
</dbReference>
<reference evidence="15" key="1">
    <citation type="submission" date="2015-02" db="EMBL/GenBank/DDBJ databases">
        <authorList>
            <person name="Chooi Y.-H."/>
        </authorList>
    </citation>
    <scope>NUCLEOTIDE SEQUENCE [LARGE SCALE GENOMIC DNA]</scope>
    <source>
        <strain evidence="15">strain Y</strain>
    </source>
</reference>
<dbReference type="RefSeq" id="WP_046475496.1">
    <property type="nucleotide sequence ID" value="NZ_LN829118.1"/>
</dbReference>
<dbReference type="Proteomes" id="UP000033187">
    <property type="component" value="Chromosome 1"/>
</dbReference>
<dbReference type="GO" id="GO:0005524">
    <property type="term" value="F:ATP binding"/>
    <property type="evidence" value="ECO:0007669"/>
    <property type="project" value="UniProtKB-UniRule"/>
</dbReference>
<keyword evidence="6 13" id="KW-0441">Lipid A biosynthesis</keyword>
<evidence type="ECO:0000256" key="5">
    <source>
        <dbReference type="ARBA" id="ARBA00022516"/>
    </source>
</evidence>
<proteinExistence type="inferred from homology"/>
<keyword evidence="15" id="KW-1185">Reference proteome</keyword>
<dbReference type="GO" id="GO:0009245">
    <property type="term" value="P:lipid A biosynthetic process"/>
    <property type="evidence" value="ECO:0007669"/>
    <property type="project" value="UniProtKB-UniRule"/>
</dbReference>
<evidence type="ECO:0000256" key="6">
    <source>
        <dbReference type="ARBA" id="ARBA00022556"/>
    </source>
</evidence>
<dbReference type="EC" id="2.7.1.130" evidence="3 13"/>
<evidence type="ECO:0000256" key="2">
    <source>
        <dbReference type="ARBA" id="ARBA00004870"/>
    </source>
</evidence>
<dbReference type="EMBL" id="LN829119">
    <property type="protein sequence ID" value="CPR14999.1"/>
    <property type="molecule type" value="Genomic_DNA"/>
</dbReference>
<evidence type="ECO:0000256" key="9">
    <source>
        <dbReference type="ARBA" id="ARBA00022777"/>
    </source>
</evidence>
<dbReference type="HAMAP" id="MF_00409">
    <property type="entry name" value="LpxK"/>
    <property type="match status" value="1"/>
</dbReference>
<dbReference type="PANTHER" id="PTHR42724:SF1">
    <property type="entry name" value="TETRAACYLDISACCHARIDE 4'-KINASE, MITOCHONDRIAL-RELATED"/>
    <property type="match status" value="1"/>
</dbReference>
<dbReference type="SUPFAM" id="SSF52540">
    <property type="entry name" value="P-loop containing nucleoside triphosphate hydrolases"/>
    <property type="match status" value="1"/>
</dbReference>
<gene>
    <name evidence="13 14" type="primary">lpxK</name>
    <name evidence="14" type="ORF">YBN1229_v1_0162</name>
</gene>
<protein>
    <recommendedName>
        <fullName evidence="4 13">Tetraacyldisaccharide 4'-kinase</fullName>
        <ecNumber evidence="3 13">2.7.1.130</ecNumber>
    </recommendedName>
    <alternativeName>
        <fullName evidence="12 13">Lipid A 4'-kinase</fullName>
    </alternativeName>
</protein>
<evidence type="ECO:0000256" key="1">
    <source>
        <dbReference type="ARBA" id="ARBA00002274"/>
    </source>
</evidence>
<evidence type="ECO:0000256" key="10">
    <source>
        <dbReference type="ARBA" id="ARBA00022840"/>
    </source>
</evidence>
<dbReference type="UniPathway" id="UPA00359">
    <property type="reaction ID" value="UER00482"/>
</dbReference>
<comment type="catalytic activity">
    <reaction evidence="13">
        <text>a lipid A disaccharide + ATP = a lipid IVA + ADP + H(+)</text>
        <dbReference type="Rhea" id="RHEA:67840"/>
        <dbReference type="ChEBI" id="CHEBI:15378"/>
        <dbReference type="ChEBI" id="CHEBI:30616"/>
        <dbReference type="ChEBI" id="CHEBI:176343"/>
        <dbReference type="ChEBI" id="CHEBI:176425"/>
        <dbReference type="ChEBI" id="CHEBI:456216"/>
        <dbReference type="EC" id="2.7.1.130"/>
    </reaction>
</comment>
<name>A0A0D6J9R8_9HYPH</name>
<dbReference type="KEGG" id="fil:BN1229_v1_0158"/>
<dbReference type="Pfam" id="PF02606">
    <property type="entry name" value="LpxK"/>
    <property type="match status" value="1"/>
</dbReference>
<evidence type="ECO:0000256" key="8">
    <source>
        <dbReference type="ARBA" id="ARBA00022741"/>
    </source>
</evidence>
<organism evidence="14 15">
    <name type="scientific">Candidatus Filomicrobium marinum</name>
    <dbReference type="NCBI Taxonomy" id="1608628"/>
    <lineage>
        <taxon>Bacteria</taxon>
        <taxon>Pseudomonadati</taxon>
        <taxon>Pseudomonadota</taxon>
        <taxon>Alphaproteobacteria</taxon>
        <taxon>Hyphomicrobiales</taxon>
        <taxon>Hyphomicrobiaceae</taxon>
        <taxon>Filomicrobium</taxon>
    </lineage>
</organism>
<feature type="binding site" evidence="13">
    <location>
        <begin position="56"/>
        <end position="63"/>
    </location>
    <ligand>
        <name>ATP</name>
        <dbReference type="ChEBI" id="CHEBI:30616"/>
    </ligand>
</feature>
<keyword evidence="11 13" id="KW-0443">Lipid metabolism</keyword>